<comment type="caution">
    <text evidence="3">The sequence shown here is derived from an EMBL/GenBank/DDBJ whole genome shotgun (WGS) entry which is preliminary data.</text>
</comment>
<dbReference type="OrthoDB" id="343110at2"/>
<dbReference type="InterPro" id="IPR022123">
    <property type="entry name" value="DUF3658"/>
</dbReference>
<evidence type="ECO:0000313" key="3">
    <source>
        <dbReference type="EMBL" id="RNF41228.1"/>
    </source>
</evidence>
<feature type="domain" description="DUF1835" evidence="1">
    <location>
        <begin position="103"/>
        <end position="219"/>
    </location>
</feature>
<evidence type="ECO:0000259" key="1">
    <source>
        <dbReference type="Pfam" id="PF08874"/>
    </source>
</evidence>
<dbReference type="Pfam" id="PF08874">
    <property type="entry name" value="DUF1835"/>
    <property type="match status" value="1"/>
</dbReference>
<dbReference type="EMBL" id="RIAX01000001">
    <property type="protein sequence ID" value="RNF41228.1"/>
    <property type="molecule type" value="Genomic_DNA"/>
</dbReference>
<accession>A0A3M8PBY0</accession>
<dbReference type="AlphaFoldDB" id="A0A3M8PBY0"/>
<organism evidence="3 4">
    <name type="scientific">Planococcus salinus</name>
    <dbReference type="NCBI Taxonomy" id="1848460"/>
    <lineage>
        <taxon>Bacteria</taxon>
        <taxon>Bacillati</taxon>
        <taxon>Bacillota</taxon>
        <taxon>Bacilli</taxon>
        <taxon>Bacillales</taxon>
        <taxon>Caryophanaceae</taxon>
        <taxon>Planococcus</taxon>
    </lineage>
</organism>
<sequence>MVKTKINDPFIYFLLEPTTVLVYRNETHTYVSVSDLMDPSKWEAFEIEQGETFETFNRKEKQPIEGTSFFLNQEDMAEIAEEINEHIQKNRHLKKPEKQVGAVHLVVSESVAGSLRIGLERPKTVIGFPDAFSIGPLWKLEEKTGQSFREEWLLENINFEQEDDEYKGKFTNALREIEDIENQVPIYIWGGDNAEEQTGLRFFLYMLGQKTNEIFLLNTTKLYEKYFAAEDEPAIFHTGQLDAEKLQQFFENSKKDRPLTQELRRQYQSEWEELSKTKEVLRVWIDGQIRTVAEDYFDSMIIETLEKLHQKQETKDFVLTGKLIGEIVTQTDEFINYLYLEYRIRHLVYSGVFELKGIPKSMRHYSVKLR</sequence>
<evidence type="ECO:0000259" key="2">
    <source>
        <dbReference type="Pfam" id="PF12395"/>
    </source>
</evidence>
<feature type="domain" description="DUF3658" evidence="2">
    <location>
        <begin position="254"/>
        <end position="365"/>
    </location>
</feature>
<name>A0A3M8PBY0_9BACL</name>
<gene>
    <name evidence="3" type="ORF">EEX84_02460</name>
</gene>
<dbReference type="RefSeq" id="WP_123163975.1">
    <property type="nucleotide sequence ID" value="NZ_RIAX01000001.1"/>
</dbReference>
<evidence type="ECO:0000313" key="4">
    <source>
        <dbReference type="Proteomes" id="UP000275473"/>
    </source>
</evidence>
<dbReference type="InterPro" id="IPR014973">
    <property type="entry name" value="DUF1835"/>
</dbReference>
<keyword evidence="4" id="KW-1185">Reference proteome</keyword>
<reference evidence="3 4" key="1">
    <citation type="journal article" date="2018" name="Int. J. Syst. Evol. Microbiol.">
        <title>Planococcus salinus sp. nov., a moderately halophilic bacterium isolated from a saline-alkali soil.</title>
        <authorList>
            <person name="Gan L."/>
        </authorList>
    </citation>
    <scope>NUCLEOTIDE SEQUENCE [LARGE SCALE GENOMIC DNA]</scope>
    <source>
        <strain evidence="3 4">LCB217</strain>
    </source>
</reference>
<protein>
    <submittedName>
        <fullName evidence="3">DUF1835 domain-containing protein</fullName>
    </submittedName>
</protein>
<proteinExistence type="predicted"/>
<dbReference type="Pfam" id="PF12395">
    <property type="entry name" value="DUF3658"/>
    <property type="match status" value="1"/>
</dbReference>
<dbReference type="Proteomes" id="UP000275473">
    <property type="component" value="Unassembled WGS sequence"/>
</dbReference>